<organism evidence="3 4">
    <name type="scientific">Phytophthora aleatoria</name>
    <dbReference type="NCBI Taxonomy" id="2496075"/>
    <lineage>
        <taxon>Eukaryota</taxon>
        <taxon>Sar</taxon>
        <taxon>Stramenopiles</taxon>
        <taxon>Oomycota</taxon>
        <taxon>Peronosporomycetes</taxon>
        <taxon>Peronosporales</taxon>
        <taxon>Peronosporaceae</taxon>
        <taxon>Phytophthora</taxon>
    </lineage>
</organism>
<feature type="domain" description="AWS" evidence="2">
    <location>
        <begin position="16"/>
        <end position="50"/>
    </location>
</feature>
<feature type="non-terminal residue" evidence="3">
    <location>
        <position position="127"/>
    </location>
</feature>
<keyword evidence="4" id="KW-1185">Reference proteome</keyword>
<evidence type="ECO:0000313" key="3">
    <source>
        <dbReference type="EMBL" id="KAG6950342.1"/>
    </source>
</evidence>
<proteinExistence type="predicted"/>
<evidence type="ECO:0000259" key="2">
    <source>
        <dbReference type="Pfam" id="PF17907"/>
    </source>
</evidence>
<keyword evidence="1" id="KW-0949">S-adenosyl-L-methionine</keyword>
<dbReference type="Proteomes" id="UP000709295">
    <property type="component" value="Unassembled WGS sequence"/>
</dbReference>
<evidence type="ECO:0000313" key="4">
    <source>
        <dbReference type="Proteomes" id="UP000709295"/>
    </source>
</evidence>
<dbReference type="GO" id="GO:0042054">
    <property type="term" value="F:histone methyltransferase activity"/>
    <property type="evidence" value="ECO:0007669"/>
    <property type="project" value="InterPro"/>
</dbReference>
<dbReference type="AlphaFoldDB" id="A0A8J5IC90"/>
<dbReference type="EMBL" id="JAENGY010001314">
    <property type="protein sequence ID" value="KAG6950342.1"/>
    <property type="molecule type" value="Genomic_DNA"/>
</dbReference>
<dbReference type="InterPro" id="IPR006560">
    <property type="entry name" value="AWS_dom"/>
</dbReference>
<evidence type="ECO:0000256" key="1">
    <source>
        <dbReference type="ARBA" id="ARBA00022691"/>
    </source>
</evidence>
<gene>
    <name evidence="3" type="ORF">JG688_00014199</name>
</gene>
<dbReference type="Pfam" id="PF17907">
    <property type="entry name" value="AWS"/>
    <property type="match status" value="1"/>
</dbReference>
<protein>
    <recommendedName>
        <fullName evidence="2">AWS domain-containing protein</fullName>
    </recommendedName>
</protein>
<sequence>GGIPYCQCEPCADWTLACVPNCENRAIQTEYVGGHSATEYRCGNQRMQRRDQAASALELISGKTIALVADTEIKRRLRRTVRRGGDKHLEREIKVISDMFRLKFPNKLILTGMASLYTHLWPGCDIH</sequence>
<reference evidence="3" key="1">
    <citation type="submission" date="2021-01" db="EMBL/GenBank/DDBJ databases">
        <title>Phytophthora aleatoria, a newly-described species from Pinus radiata is distinct from Phytophthora cactorum isolates based on comparative genomics.</title>
        <authorList>
            <person name="Mcdougal R."/>
            <person name="Panda P."/>
            <person name="Williams N."/>
            <person name="Studholme D.J."/>
        </authorList>
    </citation>
    <scope>NUCLEOTIDE SEQUENCE</scope>
    <source>
        <strain evidence="3">NZFS 4037</strain>
    </source>
</reference>
<comment type="caution">
    <text evidence="3">The sequence shown here is derived from an EMBL/GenBank/DDBJ whole genome shotgun (WGS) entry which is preliminary data.</text>
</comment>
<name>A0A8J5IC90_9STRA</name>
<dbReference type="GO" id="GO:0005634">
    <property type="term" value="C:nucleus"/>
    <property type="evidence" value="ECO:0007669"/>
    <property type="project" value="InterPro"/>
</dbReference>
<accession>A0A8J5IC90</accession>